<evidence type="ECO:0000313" key="1">
    <source>
        <dbReference type="EMBL" id="CAI9935771.1"/>
    </source>
</evidence>
<dbReference type="EMBL" id="CATOUU010000623">
    <property type="protein sequence ID" value="CAI9935771.1"/>
    <property type="molecule type" value="Genomic_DNA"/>
</dbReference>
<name>A0AA86U0R0_9EUKA</name>
<reference evidence="2 3" key="2">
    <citation type="submission" date="2024-07" db="EMBL/GenBank/DDBJ databases">
        <authorList>
            <person name="Akdeniz Z."/>
        </authorList>
    </citation>
    <scope>NUCLEOTIDE SEQUENCE [LARGE SCALE GENOMIC DNA]</scope>
</reference>
<dbReference type="EMBL" id="CAXDID020000191">
    <property type="protein sequence ID" value="CAL6052273.1"/>
    <property type="molecule type" value="Genomic_DNA"/>
</dbReference>
<keyword evidence="3" id="KW-1185">Reference proteome</keyword>
<accession>A0AA86U0R0</accession>
<proteinExistence type="predicted"/>
<gene>
    <name evidence="1" type="ORF">HINF_LOCUS23416</name>
    <name evidence="2" type="ORF">HINF_LOCUS44770</name>
</gene>
<reference evidence="1" key="1">
    <citation type="submission" date="2023-06" db="EMBL/GenBank/DDBJ databases">
        <authorList>
            <person name="Kurt Z."/>
        </authorList>
    </citation>
    <scope>NUCLEOTIDE SEQUENCE</scope>
</reference>
<protein>
    <submittedName>
        <fullName evidence="2">Hypothetical_protein</fullName>
    </submittedName>
</protein>
<dbReference type="Proteomes" id="UP001642409">
    <property type="component" value="Unassembled WGS sequence"/>
</dbReference>
<evidence type="ECO:0000313" key="2">
    <source>
        <dbReference type="EMBL" id="CAL6052273.1"/>
    </source>
</evidence>
<dbReference type="AlphaFoldDB" id="A0AA86U0R0"/>
<evidence type="ECO:0000313" key="3">
    <source>
        <dbReference type="Proteomes" id="UP001642409"/>
    </source>
</evidence>
<comment type="caution">
    <text evidence="1">The sequence shown here is derived from an EMBL/GenBank/DDBJ whole genome shotgun (WGS) entry which is preliminary data.</text>
</comment>
<organism evidence="1">
    <name type="scientific">Hexamita inflata</name>
    <dbReference type="NCBI Taxonomy" id="28002"/>
    <lineage>
        <taxon>Eukaryota</taxon>
        <taxon>Metamonada</taxon>
        <taxon>Diplomonadida</taxon>
        <taxon>Hexamitidae</taxon>
        <taxon>Hexamitinae</taxon>
        <taxon>Hexamita</taxon>
    </lineage>
</organism>
<sequence>MNVLQEIQARVTLIFDSLIINSSQDADQVAITLLKELKSIRHLKFMVSLTITDEQTDQMQVLSQFSDVETDGGIILAKEIQKFVVTAAVFYCLDQFEDDVQRQ</sequence>